<feature type="non-terminal residue" evidence="4">
    <location>
        <position position="305"/>
    </location>
</feature>
<feature type="compositionally biased region" description="Low complexity" evidence="2">
    <location>
        <begin position="82"/>
        <end position="99"/>
    </location>
</feature>
<dbReference type="Proteomes" id="UP001177023">
    <property type="component" value="Unassembled WGS sequence"/>
</dbReference>
<dbReference type="SUPFAM" id="SSF57667">
    <property type="entry name" value="beta-beta-alpha zinc fingers"/>
    <property type="match status" value="1"/>
</dbReference>
<feature type="region of interest" description="Disordered" evidence="2">
    <location>
        <begin position="57"/>
        <end position="99"/>
    </location>
</feature>
<proteinExistence type="predicted"/>
<evidence type="ECO:0000256" key="1">
    <source>
        <dbReference type="PROSITE-ProRule" id="PRU00042"/>
    </source>
</evidence>
<accession>A0AA36G2N6</accession>
<dbReference type="InterPro" id="IPR036236">
    <property type="entry name" value="Znf_C2H2_sf"/>
</dbReference>
<dbReference type="Gene3D" id="3.30.160.60">
    <property type="entry name" value="Classic Zinc Finger"/>
    <property type="match status" value="1"/>
</dbReference>
<dbReference type="SMART" id="SM00355">
    <property type="entry name" value="ZnF_C2H2"/>
    <property type="match status" value="2"/>
</dbReference>
<dbReference type="EMBL" id="CATQJA010002644">
    <property type="protein sequence ID" value="CAJ0576450.1"/>
    <property type="molecule type" value="Genomic_DNA"/>
</dbReference>
<organism evidence="4 5">
    <name type="scientific">Mesorhabditis spiculigera</name>
    <dbReference type="NCBI Taxonomy" id="96644"/>
    <lineage>
        <taxon>Eukaryota</taxon>
        <taxon>Metazoa</taxon>
        <taxon>Ecdysozoa</taxon>
        <taxon>Nematoda</taxon>
        <taxon>Chromadorea</taxon>
        <taxon>Rhabditida</taxon>
        <taxon>Rhabditina</taxon>
        <taxon>Rhabditomorpha</taxon>
        <taxon>Rhabditoidea</taxon>
        <taxon>Rhabditidae</taxon>
        <taxon>Mesorhabditinae</taxon>
        <taxon>Mesorhabditis</taxon>
    </lineage>
</organism>
<comment type="caution">
    <text evidence="4">The sequence shown here is derived from an EMBL/GenBank/DDBJ whole genome shotgun (WGS) entry which is preliminary data.</text>
</comment>
<evidence type="ECO:0000313" key="5">
    <source>
        <dbReference type="Proteomes" id="UP001177023"/>
    </source>
</evidence>
<gene>
    <name evidence="4" type="ORF">MSPICULIGERA_LOCUS14743</name>
</gene>
<dbReference type="GO" id="GO:0008270">
    <property type="term" value="F:zinc ion binding"/>
    <property type="evidence" value="ECO:0007669"/>
    <property type="project" value="UniProtKB-KW"/>
</dbReference>
<name>A0AA36G2N6_9BILA</name>
<dbReference type="PROSITE" id="PS50157">
    <property type="entry name" value="ZINC_FINGER_C2H2_2"/>
    <property type="match status" value="1"/>
</dbReference>
<keyword evidence="1" id="KW-0863">Zinc-finger</keyword>
<dbReference type="AlphaFoldDB" id="A0AA36G2N6"/>
<evidence type="ECO:0000313" key="4">
    <source>
        <dbReference type="EMBL" id="CAJ0576450.1"/>
    </source>
</evidence>
<dbReference type="PROSITE" id="PS51257">
    <property type="entry name" value="PROKAR_LIPOPROTEIN"/>
    <property type="match status" value="1"/>
</dbReference>
<keyword evidence="1" id="KW-0479">Metal-binding</keyword>
<sequence>MTAPRFVIGVLSSDADIMQIYSALMMGGCSEISFVKELKSSLLCKAQTCEAAEPQTKLDAYERNDPNRRKRKRPQPVREHSPSSSPSSSGGIPGSMMAPSPDANLSLVLNGIVNGDMMIKEEPQQLFHTDTEPGHSPLVSEVFEGAPLLLSQVFGMGNSHGREIMLDENEDDALNAGEEAFDMAGRKKGPVVECMKCQSKIIMQQTRSLFRHIMTHASQEPYRCSECLQSSANSFNLRTHIYRKHEGNAEILPNRTSELEAEWRELAKECFPRQQNRIDRCISYFVHSSETLPLNPGRSKENKMP</sequence>
<keyword evidence="5" id="KW-1185">Reference proteome</keyword>
<keyword evidence="1" id="KW-0862">Zinc</keyword>
<evidence type="ECO:0000256" key="2">
    <source>
        <dbReference type="SAM" id="MobiDB-lite"/>
    </source>
</evidence>
<evidence type="ECO:0000259" key="3">
    <source>
        <dbReference type="PROSITE" id="PS50157"/>
    </source>
</evidence>
<dbReference type="InterPro" id="IPR013087">
    <property type="entry name" value="Znf_C2H2_type"/>
</dbReference>
<protein>
    <recommendedName>
        <fullName evidence="3">C2H2-type domain-containing protein</fullName>
    </recommendedName>
</protein>
<reference evidence="4" key="1">
    <citation type="submission" date="2023-06" db="EMBL/GenBank/DDBJ databases">
        <authorList>
            <person name="Delattre M."/>
        </authorList>
    </citation>
    <scope>NUCLEOTIDE SEQUENCE</scope>
    <source>
        <strain evidence="4">AF72</strain>
    </source>
</reference>
<feature type="domain" description="C2H2-type" evidence="3">
    <location>
        <begin position="222"/>
        <end position="250"/>
    </location>
</feature>